<dbReference type="GO" id="GO:0006425">
    <property type="term" value="P:glutaminyl-tRNA aminoacylation"/>
    <property type="evidence" value="ECO:0007669"/>
    <property type="project" value="InterPro"/>
</dbReference>
<dbReference type="Gene3D" id="3.40.50.620">
    <property type="entry name" value="HUPs"/>
    <property type="match status" value="1"/>
</dbReference>
<dbReference type="PANTHER" id="PTHR43097:SF4">
    <property type="entry name" value="GLUTAMINE--TRNA LIGASE"/>
    <property type="match status" value="1"/>
</dbReference>
<feature type="domain" description="Glutaminyl-tRNA synthetase class Ib non-specific RNA-binding" evidence="14">
    <location>
        <begin position="168"/>
        <end position="257"/>
    </location>
</feature>
<feature type="compositionally biased region" description="Basic and acidic residues" evidence="11">
    <location>
        <begin position="185"/>
        <end position="205"/>
    </location>
</feature>
<dbReference type="InterPro" id="IPR011035">
    <property type="entry name" value="Ribosomal_bL25/Gln-tRNA_synth"/>
</dbReference>
<evidence type="ECO:0000256" key="8">
    <source>
        <dbReference type="ARBA" id="ARBA00030466"/>
    </source>
</evidence>
<keyword evidence="6 10" id="KW-0648">Protein biosynthesis</keyword>
<dbReference type="Pfam" id="PF04558">
    <property type="entry name" value="tRNA_synt_1c_R1"/>
    <property type="match status" value="1"/>
</dbReference>
<evidence type="ECO:0000259" key="16">
    <source>
        <dbReference type="Pfam" id="PF20974"/>
    </source>
</evidence>
<dbReference type="PANTHER" id="PTHR43097">
    <property type="entry name" value="GLUTAMINE-TRNA LIGASE"/>
    <property type="match status" value="1"/>
</dbReference>
<dbReference type="Gene3D" id="1.10.10.2420">
    <property type="match status" value="1"/>
</dbReference>
<dbReference type="SUPFAM" id="SSF52374">
    <property type="entry name" value="Nucleotidylyl transferase"/>
    <property type="match status" value="1"/>
</dbReference>
<dbReference type="InterPro" id="IPR020056">
    <property type="entry name" value="Rbsml_bL25/Gln-tRNA_synth_N"/>
</dbReference>
<dbReference type="InterPro" id="IPR004514">
    <property type="entry name" value="Gln-tRNA-synth"/>
</dbReference>
<comment type="similarity">
    <text evidence="1 10">Belongs to the class-I aminoacyl-tRNA synthetase family.</text>
</comment>
<dbReference type="InterPro" id="IPR014729">
    <property type="entry name" value="Rossmann-like_a/b/a_fold"/>
</dbReference>
<dbReference type="RefSeq" id="XP_016927198.3">
    <property type="nucleotide sequence ID" value="XM_017071709.4"/>
</dbReference>
<dbReference type="GO" id="GO:0005829">
    <property type="term" value="C:cytosol"/>
    <property type="evidence" value="ECO:0007669"/>
    <property type="project" value="TreeGrafter"/>
</dbReference>
<keyword evidence="3 10" id="KW-0436">Ligase</keyword>
<evidence type="ECO:0000259" key="14">
    <source>
        <dbReference type="Pfam" id="PF04557"/>
    </source>
</evidence>
<evidence type="ECO:0000256" key="3">
    <source>
        <dbReference type="ARBA" id="ARBA00022598"/>
    </source>
</evidence>
<keyword evidence="5 10" id="KW-0067">ATP-binding</keyword>
<dbReference type="Proteomes" id="UP001652628">
    <property type="component" value="Chromosome 3"/>
</dbReference>
<evidence type="ECO:0000259" key="13">
    <source>
        <dbReference type="Pfam" id="PF03950"/>
    </source>
</evidence>
<dbReference type="InterPro" id="IPR020058">
    <property type="entry name" value="Glu/Gln-tRNA-synth_Ib_cat-dom"/>
</dbReference>
<name>A0AB39Z2A3_DROSZ</name>
<evidence type="ECO:0000256" key="11">
    <source>
        <dbReference type="SAM" id="MobiDB-lite"/>
    </source>
</evidence>
<dbReference type="PRINTS" id="PR00987">
    <property type="entry name" value="TRNASYNTHGLU"/>
</dbReference>
<dbReference type="GeneID" id="108007938"/>
<feature type="region of interest" description="Disordered" evidence="11">
    <location>
        <begin position="185"/>
        <end position="218"/>
    </location>
</feature>
<organism evidence="17 18">
    <name type="scientific">Drosophila suzukii</name>
    <name type="common">Spotted-wing drosophila fruit fly</name>
    <dbReference type="NCBI Taxonomy" id="28584"/>
    <lineage>
        <taxon>Eukaryota</taxon>
        <taxon>Metazoa</taxon>
        <taxon>Ecdysozoa</taxon>
        <taxon>Arthropoda</taxon>
        <taxon>Hexapoda</taxon>
        <taxon>Insecta</taxon>
        <taxon>Pterygota</taxon>
        <taxon>Neoptera</taxon>
        <taxon>Endopterygota</taxon>
        <taxon>Diptera</taxon>
        <taxon>Brachycera</taxon>
        <taxon>Muscomorpha</taxon>
        <taxon>Ephydroidea</taxon>
        <taxon>Drosophilidae</taxon>
        <taxon>Drosophila</taxon>
        <taxon>Sophophora</taxon>
    </lineage>
</organism>
<evidence type="ECO:0000256" key="1">
    <source>
        <dbReference type="ARBA" id="ARBA00005594"/>
    </source>
</evidence>
<protein>
    <recommendedName>
        <fullName evidence="2">glutamine--tRNA ligase</fullName>
        <ecNumber evidence="2">6.1.1.18</ecNumber>
    </recommendedName>
    <alternativeName>
        <fullName evidence="8">Glutaminyl-tRNA synthetase</fullName>
    </alternativeName>
</protein>
<evidence type="ECO:0000256" key="2">
    <source>
        <dbReference type="ARBA" id="ARBA00012836"/>
    </source>
</evidence>
<evidence type="ECO:0000256" key="4">
    <source>
        <dbReference type="ARBA" id="ARBA00022741"/>
    </source>
</evidence>
<accession>A0AB39Z2A3</accession>
<dbReference type="Pfam" id="PF03950">
    <property type="entry name" value="tRNA-synt_1c_C"/>
    <property type="match status" value="1"/>
</dbReference>
<evidence type="ECO:0000256" key="6">
    <source>
        <dbReference type="ARBA" id="ARBA00022917"/>
    </source>
</evidence>
<dbReference type="InterPro" id="IPR007639">
    <property type="entry name" value="Gln-tRNA-synth_Ib_RNA-bd_N"/>
</dbReference>
<dbReference type="InterPro" id="IPR000924">
    <property type="entry name" value="Glu/Gln-tRNA-synth"/>
</dbReference>
<evidence type="ECO:0000256" key="5">
    <source>
        <dbReference type="ARBA" id="ARBA00022840"/>
    </source>
</evidence>
<dbReference type="AlphaFoldDB" id="A0AB39Z2A3"/>
<dbReference type="SUPFAM" id="SSF50715">
    <property type="entry name" value="Ribosomal protein L25-like"/>
    <property type="match status" value="1"/>
</dbReference>
<dbReference type="GO" id="GO:0004819">
    <property type="term" value="F:glutamine-tRNA ligase activity"/>
    <property type="evidence" value="ECO:0007669"/>
    <property type="project" value="UniProtKB-EC"/>
</dbReference>
<keyword evidence="7 10" id="KW-0030">Aminoacyl-tRNA synthetase</keyword>
<evidence type="ECO:0000256" key="9">
    <source>
        <dbReference type="ARBA" id="ARBA00048270"/>
    </source>
</evidence>
<evidence type="ECO:0000313" key="18">
    <source>
        <dbReference type="RefSeq" id="XP_016927198.3"/>
    </source>
</evidence>
<dbReference type="InterPro" id="IPR001412">
    <property type="entry name" value="aa-tRNA-synth_I_CS"/>
</dbReference>
<dbReference type="InterPro" id="IPR042559">
    <property type="entry name" value="Gln-tRNA-synth_Ib_RNA-bd_N_2"/>
</dbReference>
<dbReference type="Pfam" id="PF04557">
    <property type="entry name" value="tRNA_synt_1c_R2"/>
    <property type="match status" value="1"/>
</dbReference>
<dbReference type="Gene3D" id="2.40.240.10">
    <property type="entry name" value="Ribosomal Protein L25, Chain P"/>
    <property type="match status" value="2"/>
</dbReference>
<evidence type="ECO:0000259" key="15">
    <source>
        <dbReference type="Pfam" id="PF04558"/>
    </source>
</evidence>
<dbReference type="Pfam" id="PF00749">
    <property type="entry name" value="tRNA-synt_1c"/>
    <property type="match status" value="1"/>
</dbReference>
<keyword evidence="4 10" id="KW-0547">Nucleotide-binding</keyword>
<dbReference type="InterPro" id="IPR042558">
    <property type="entry name" value="Gln-tRNA-synth_Ib_RNA-bd_N_1"/>
</dbReference>
<feature type="domain" description="Glutaminyl-tRNA synthetase class Ib non-specific RNA-binding" evidence="15">
    <location>
        <begin position="4"/>
        <end position="165"/>
    </location>
</feature>
<dbReference type="InterPro" id="IPR049437">
    <property type="entry name" value="tRNA-synt_1c_C2"/>
</dbReference>
<gene>
    <name evidence="18" type="primary">GlnRS</name>
</gene>
<evidence type="ECO:0000256" key="10">
    <source>
        <dbReference type="RuleBase" id="RU363037"/>
    </source>
</evidence>
<reference evidence="18" key="1">
    <citation type="submission" date="2025-08" db="UniProtKB">
        <authorList>
            <consortium name="RefSeq"/>
        </authorList>
    </citation>
    <scope>IDENTIFICATION</scope>
</reference>
<comment type="catalytic activity">
    <reaction evidence="9">
        <text>tRNA(Gln) + L-glutamine + ATP = L-glutaminyl-tRNA(Gln) + AMP + diphosphate</text>
        <dbReference type="Rhea" id="RHEA:20121"/>
        <dbReference type="Rhea" id="RHEA-COMP:9662"/>
        <dbReference type="Rhea" id="RHEA-COMP:9681"/>
        <dbReference type="ChEBI" id="CHEBI:30616"/>
        <dbReference type="ChEBI" id="CHEBI:33019"/>
        <dbReference type="ChEBI" id="CHEBI:58359"/>
        <dbReference type="ChEBI" id="CHEBI:78442"/>
        <dbReference type="ChEBI" id="CHEBI:78521"/>
        <dbReference type="ChEBI" id="CHEBI:456215"/>
        <dbReference type="EC" id="6.1.1.18"/>
    </reaction>
</comment>
<dbReference type="CDD" id="cd00807">
    <property type="entry name" value="GlnRS_core"/>
    <property type="match status" value="1"/>
</dbReference>
<dbReference type="GO" id="GO:0017101">
    <property type="term" value="C:aminoacyl-tRNA synthetase multienzyme complex"/>
    <property type="evidence" value="ECO:0007669"/>
    <property type="project" value="TreeGrafter"/>
</dbReference>
<evidence type="ECO:0000259" key="12">
    <source>
        <dbReference type="Pfam" id="PF00749"/>
    </source>
</evidence>
<dbReference type="InterPro" id="IPR007638">
    <property type="entry name" value="Gln-tRNA-synth_Ib_RNA-bd_2"/>
</dbReference>
<feature type="domain" description="Glutamyl/glutaminyl-tRNA synthetase class Ib anti-codon binding" evidence="13">
    <location>
        <begin position="568"/>
        <end position="668"/>
    </location>
</feature>
<dbReference type="InterPro" id="IPR020059">
    <property type="entry name" value="Glu/Gln-tRNA-synth_Ib_codon-bd"/>
</dbReference>
<dbReference type="Gene3D" id="1.10.8.1290">
    <property type="entry name" value="Glutaminyl-tRNA synthetase, non-specific RNA binding region part 1, domain 1"/>
    <property type="match status" value="1"/>
</dbReference>
<evidence type="ECO:0000256" key="7">
    <source>
        <dbReference type="ARBA" id="ARBA00023146"/>
    </source>
</evidence>
<dbReference type="GO" id="GO:0005524">
    <property type="term" value="F:ATP binding"/>
    <property type="evidence" value="ECO:0007669"/>
    <property type="project" value="UniProtKB-KW"/>
</dbReference>
<feature type="domain" description="Glutamyl/glutaminyl-tRNA synthetase class Ib catalytic" evidence="12">
    <location>
        <begin position="266"/>
        <end position="565"/>
    </location>
</feature>
<dbReference type="EC" id="6.1.1.18" evidence="2"/>
<feature type="domain" description="tRNA synthetases class I (E and Q) anti-codon binding" evidence="16">
    <location>
        <begin position="682"/>
        <end position="755"/>
    </location>
</feature>
<sequence>MAGEDLIAQFQALGMSEQKAKETLKNANVTKNLQLALAAAGSASLSDGTGMLIYHMATKLKPQTAEQLPLLVRYIVERKLDNTQRVDAALEYVLKCGQSLKANIDVQALEKECGVGVVVTPEQIERTVQAKIKASYKDALLEQRYHFNSFKILQDVRGELKWADAKSVKAAIDVEIFDLLGPKTEADLKPPTKASEKPKAAKPKADAAPTSQADEAASDGATTIAELMKTKVHFHAPGENFKADGYVVTEHTERLLKEHLARTGGKVHTRFPPEPNGILHIGHAKAININFGYAAAHDGVCYLRYDDTNPEKEEEKFFLAIKEMVEWLGYKPFKITYSSDNFQQLYEWAVVLINKGLAYVCHQKAEELKGFNPKPSPWRERPIEESLRLFEDMKRGKIDEGAATLRMKVTLEEGKMDPVAYRIKFIAHHRTASDWCIYPTYDYTHCLCDSLEDITHSLCTKEFQSRRSSYYWLCNALGIYCPVQWEYGRLNMNYALVSKRKIAKLITEQIVHDWDDPRLFTLTALRRRGFPAEAINNFCAQMGVTGAQIAVDPAMLEAAVRDVLNITAPRRLVVLEPLKVTIKNFPHAAPVQLEVPDFPQNPLLGSHKITLDKIIYIEQGDFKLQPEKGYRRLAPKQSVGLRHAGLVINVEEIVKDPVTGEVVELICTSQSAEKAEKPKAFVQWVSQPIQLEVRLYEQLFKHKNPEDPNEVPGGFLSDISEQSMSVAVAFADRALTQAKVFDKFQFERIGFFSVDPDTTTNHIVFNRTVGLKEDAGKK</sequence>
<dbReference type="NCBIfam" id="TIGR00440">
    <property type="entry name" value="glnS"/>
    <property type="match status" value="1"/>
</dbReference>
<dbReference type="InterPro" id="IPR050132">
    <property type="entry name" value="Gln/Glu-tRNA_Ligase"/>
</dbReference>
<proteinExistence type="inferred from homology"/>
<dbReference type="Pfam" id="PF20974">
    <property type="entry name" value="tRNA-synt_1c_C2"/>
    <property type="match status" value="1"/>
</dbReference>
<dbReference type="PROSITE" id="PS00178">
    <property type="entry name" value="AA_TRNA_LIGASE_I"/>
    <property type="match status" value="1"/>
</dbReference>
<keyword evidence="17" id="KW-1185">Reference proteome</keyword>
<evidence type="ECO:0000313" key="17">
    <source>
        <dbReference type="Proteomes" id="UP001652628"/>
    </source>
</evidence>